<protein>
    <submittedName>
        <fullName evidence="2">Uncharacterized protein</fullName>
    </submittedName>
</protein>
<accession>A0ABQ9YAR4</accession>
<organism evidence="2 3">
    <name type="scientific">Blattamonas nauphoetae</name>
    <dbReference type="NCBI Taxonomy" id="2049346"/>
    <lineage>
        <taxon>Eukaryota</taxon>
        <taxon>Metamonada</taxon>
        <taxon>Preaxostyla</taxon>
        <taxon>Oxymonadida</taxon>
        <taxon>Blattamonas</taxon>
    </lineage>
</organism>
<keyword evidence="1" id="KW-0812">Transmembrane</keyword>
<feature type="transmembrane region" description="Helical" evidence="1">
    <location>
        <begin position="239"/>
        <end position="258"/>
    </location>
</feature>
<keyword evidence="1" id="KW-1133">Transmembrane helix</keyword>
<feature type="transmembrane region" description="Helical" evidence="1">
    <location>
        <begin position="278"/>
        <end position="299"/>
    </location>
</feature>
<evidence type="ECO:0000313" key="2">
    <source>
        <dbReference type="EMBL" id="KAK2960873.1"/>
    </source>
</evidence>
<feature type="transmembrane region" description="Helical" evidence="1">
    <location>
        <begin position="306"/>
        <end position="325"/>
    </location>
</feature>
<feature type="transmembrane region" description="Helical" evidence="1">
    <location>
        <begin position="345"/>
        <end position="365"/>
    </location>
</feature>
<dbReference type="Proteomes" id="UP001281761">
    <property type="component" value="Unassembled WGS sequence"/>
</dbReference>
<proteinExistence type="predicted"/>
<comment type="caution">
    <text evidence="2">The sequence shown here is derived from an EMBL/GenBank/DDBJ whole genome shotgun (WGS) entry which is preliminary data.</text>
</comment>
<feature type="transmembrane region" description="Helical" evidence="1">
    <location>
        <begin position="205"/>
        <end position="227"/>
    </location>
</feature>
<reference evidence="2 3" key="1">
    <citation type="journal article" date="2022" name="bioRxiv">
        <title>Genomics of Preaxostyla Flagellates Illuminates Evolutionary Transitions and the Path Towards Mitochondrial Loss.</title>
        <authorList>
            <person name="Novak L.V.F."/>
            <person name="Treitli S.C."/>
            <person name="Pyrih J."/>
            <person name="Halakuc P."/>
            <person name="Pipaliya S.V."/>
            <person name="Vacek V."/>
            <person name="Brzon O."/>
            <person name="Soukal P."/>
            <person name="Eme L."/>
            <person name="Dacks J.B."/>
            <person name="Karnkowska A."/>
            <person name="Elias M."/>
            <person name="Hampl V."/>
        </authorList>
    </citation>
    <scope>NUCLEOTIDE SEQUENCE [LARGE SCALE GENOMIC DNA]</scope>
    <source>
        <strain evidence="2">NAU3</strain>
        <tissue evidence="2">Gut</tissue>
    </source>
</reference>
<gene>
    <name evidence="2" type="ORF">BLNAU_4270</name>
</gene>
<dbReference type="EMBL" id="JARBJD010000020">
    <property type="protein sequence ID" value="KAK2960873.1"/>
    <property type="molecule type" value="Genomic_DNA"/>
</dbReference>
<evidence type="ECO:0000256" key="1">
    <source>
        <dbReference type="SAM" id="Phobius"/>
    </source>
</evidence>
<sequence length="378" mass="42411">MSTLGTHVQSLQNLLSRKQQYAQSEQEISMKYTTQGDSAAKEENFDEADTLADAIEQLIVRLAAMQDSKTQIREVFHTLNLKKAMLPTNKQKRHLLTATFSFHNVLFTFVEAESAILTKKRSFLSTASQQLQHHFREQLRVSTAEEGAEDPLHAAEALVKTKEAGRDEMMHQSFSGSMTQLAQTFSTLSLSNATPHCPAAGTSNAFSIISIVVAAVAFIWFILQLISPERKLLLPIKKWFVVFHVAEHALNVVIFIFICIKNPAGKNCYHYYNANYLWVRVLLAITSAVCAVTGILVLLPIYSTILVYLNLLANGVNMIFLMVHLFGCYCSGSMTSQWNITQNVIALALLPTLNFLALLMINFQIDMRTIRTNMSNRN</sequence>
<keyword evidence="3" id="KW-1185">Reference proteome</keyword>
<name>A0ABQ9YAR4_9EUKA</name>
<evidence type="ECO:0000313" key="3">
    <source>
        <dbReference type="Proteomes" id="UP001281761"/>
    </source>
</evidence>
<keyword evidence="1" id="KW-0472">Membrane</keyword>